<keyword evidence="4" id="KW-1003">Cell membrane</keyword>
<evidence type="ECO:0000256" key="2">
    <source>
        <dbReference type="ARBA" id="ARBA00005417"/>
    </source>
</evidence>
<evidence type="ECO:0000256" key="1">
    <source>
        <dbReference type="ARBA" id="ARBA00004202"/>
    </source>
</evidence>
<dbReference type="InterPro" id="IPR027417">
    <property type="entry name" value="P-loop_NTPase"/>
</dbReference>
<dbReference type="GO" id="GO:0005524">
    <property type="term" value="F:ATP binding"/>
    <property type="evidence" value="ECO:0007669"/>
    <property type="project" value="UniProtKB-KW"/>
</dbReference>
<evidence type="ECO:0000256" key="6">
    <source>
        <dbReference type="ARBA" id="ARBA00022741"/>
    </source>
</evidence>
<dbReference type="RefSeq" id="WP_308487538.1">
    <property type="nucleotide sequence ID" value="NZ_JAVFCB010000001.1"/>
</dbReference>
<dbReference type="Pfam" id="PF00005">
    <property type="entry name" value="ABC_tran"/>
    <property type="match status" value="1"/>
</dbReference>
<dbReference type="InterPro" id="IPR003439">
    <property type="entry name" value="ABC_transporter-like_ATP-bd"/>
</dbReference>
<dbReference type="PROSITE" id="PS50893">
    <property type="entry name" value="ABC_TRANSPORTER_2"/>
    <property type="match status" value="1"/>
</dbReference>
<feature type="domain" description="ABC transporter" evidence="10">
    <location>
        <begin position="5"/>
        <end position="251"/>
    </location>
</feature>
<keyword evidence="5" id="KW-0997">Cell inner membrane</keyword>
<dbReference type="PANTHER" id="PTHR43297">
    <property type="entry name" value="OLIGOPEPTIDE TRANSPORT ATP-BINDING PROTEIN APPD"/>
    <property type="match status" value="1"/>
</dbReference>
<evidence type="ECO:0000256" key="3">
    <source>
        <dbReference type="ARBA" id="ARBA00022448"/>
    </source>
</evidence>
<accession>A0ABU0XBX2</accession>
<comment type="similarity">
    <text evidence="2">Belongs to the ABC transporter superfamily.</text>
</comment>
<dbReference type="PROSITE" id="PS00211">
    <property type="entry name" value="ABC_TRANSPORTER_1"/>
    <property type="match status" value="1"/>
</dbReference>
<dbReference type="InterPro" id="IPR017871">
    <property type="entry name" value="ABC_transporter-like_CS"/>
</dbReference>
<comment type="subcellular location">
    <subcellularLocation>
        <location evidence="1">Cell membrane</location>
        <topology evidence="1">Peripheral membrane protein</topology>
    </subcellularLocation>
</comment>
<dbReference type="PANTHER" id="PTHR43297:SF14">
    <property type="entry name" value="ATPASE AAA-TYPE CORE DOMAIN-CONTAINING PROTEIN"/>
    <property type="match status" value="1"/>
</dbReference>
<evidence type="ECO:0000256" key="9">
    <source>
        <dbReference type="ARBA" id="ARBA00023136"/>
    </source>
</evidence>
<sequence>MAADLQVRGLRIVTDTGAELVRGVDLDLAPGERLGLIGESGSGKTLTGLALLGLLPPGLRASGSIRLGDTEIVGAPERRLQRVRGARIAAVFQDPSSALDPLMRVGRQIAGPLRRHRGLQGAALRRAVRDAAHEVRLPDPESLLERFPYELSGGQRQRVAIAMALACRPDVLLADEPTTALDVTVQATVLELLDESVRRHGMSLVFVSHDLAVVAGIVDQAVVLRRGEAVESGDMQRLVAAPAHEYTRGLVSAARLLESALDRLSAGGAEQGPAGEDGEPR</sequence>
<comment type="caution">
    <text evidence="11">The sequence shown here is derived from an EMBL/GenBank/DDBJ whole genome shotgun (WGS) entry which is preliminary data.</text>
</comment>
<keyword evidence="9" id="KW-0472">Membrane</keyword>
<evidence type="ECO:0000313" key="11">
    <source>
        <dbReference type="EMBL" id="MDQ4212604.1"/>
    </source>
</evidence>
<reference evidence="11 12" key="1">
    <citation type="submission" date="2023-08" db="EMBL/GenBank/DDBJ databases">
        <title>Microbacterium sp. nov., isolated from a waste landfill.</title>
        <authorList>
            <person name="Wen W."/>
        </authorList>
    </citation>
    <scope>NUCLEOTIDE SEQUENCE [LARGE SCALE GENOMIC DNA]</scope>
    <source>
        <strain evidence="11 12">ASV81</strain>
    </source>
</reference>
<dbReference type="InterPro" id="IPR050388">
    <property type="entry name" value="ABC_Ni/Peptide_Import"/>
</dbReference>
<keyword evidence="7 11" id="KW-0067">ATP-binding</keyword>
<dbReference type="Proteomes" id="UP001230289">
    <property type="component" value="Unassembled WGS sequence"/>
</dbReference>
<keyword evidence="6" id="KW-0547">Nucleotide-binding</keyword>
<name>A0ABU0XBX2_9MICO</name>
<dbReference type="SMART" id="SM00382">
    <property type="entry name" value="AAA"/>
    <property type="match status" value="1"/>
</dbReference>
<evidence type="ECO:0000256" key="7">
    <source>
        <dbReference type="ARBA" id="ARBA00022840"/>
    </source>
</evidence>
<gene>
    <name evidence="11" type="ORF">RBR11_01580</name>
</gene>
<dbReference type="InterPro" id="IPR003593">
    <property type="entry name" value="AAA+_ATPase"/>
</dbReference>
<dbReference type="EMBL" id="JAVFCB010000001">
    <property type="protein sequence ID" value="MDQ4212604.1"/>
    <property type="molecule type" value="Genomic_DNA"/>
</dbReference>
<organism evidence="11 12">
    <name type="scientific">Microbacterium capsulatum</name>
    <dbReference type="NCBI Taxonomy" id="3041921"/>
    <lineage>
        <taxon>Bacteria</taxon>
        <taxon>Bacillati</taxon>
        <taxon>Actinomycetota</taxon>
        <taxon>Actinomycetes</taxon>
        <taxon>Micrococcales</taxon>
        <taxon>Microbacteriaceae</taxon>
        <taxon>Microbacterium</taxon>
    </lineage>
</organism>
<evidence type="ECO:0000259" key="10">
    <source>
        <dbReference type="PROSITE" id="PS50893"/>
    </source>
</evidence>
<evidence type="ECO:0000256" key="4">
    <source>
        <dbReference type="ARBA" id="ARBA00022475"/>
    </source>
</evidence>
<protein>
    <submittedName>
        <fullName evidence="11">ABC transporter ATP-binding protein</fullName>
    </submittedName>
</protein>
<evidence type="ECO:0000256" key="5">
    <source>
        <dbReference type="ARBA" id="ARBA00022519"/>
    </source>
</evidence>
<dbReference type="Gene3D" id="3.40.50.300">
    <property type="entry name" value="P-loop containing nucleotide triphosphate hydrolases"/>
    <property type="match status" value="1"/>
</dbReference>
<dbReference type="SUPFAM" id="SSF52540">
    <property type="entry name" value="P-loop containing nucleoside triphosphate hydrolases"/>
    <property type="match status" value="1"/>
</dbReference>
<evidence type="ECO:0000256" key="8">
    <source>
        <dbReference type="ARBA" id="ARBA00022967"/>
    </source>
</evidence>
<evidence type="ECO:0000313" key="12">
    <source>
        <dbReference type="Proteomes" id="UP001230289"/>
    </source>
</evidence>
<keyword evidence="12" id="KW-1185">Reference proteome</keyword>
<keyword evidence="8" id="KW-1278">Translocase</keyword>
<keyword evidence="3" id="KW-0813">Transport</keyword>
<dbReference type="CDD" id="cd03257">
    <property type="entry name" value="ABC_NikE_OppD_transporters"/>
    <property type="match status" value="1"/>
</dbReference>
<proteinExistence type="inferred from homology"/>